<feature type="domain" description="C2H2-type" evidence="9">
    <location>
        <begin position="108"/>
        <end position="136"/>
    </location>
</feature>
<dbReference type="SUPFAM" id="SSF57667">
    <property type="entry name" value="beta-beta-alpha zinc fingers"/>
    <property type="match status" value="3"/>
</dbReference>
<reference evidence="10 11" key="1">
    <citation type="submission" date="2019-08" db="EMBL/GenBank/DDBJ databases">
        <authorList>
            <person name="Alioto T."/>
            <person name="Alioto T."/>
            <person name="Gomez Garrido J."/>
        </authorList>
    </citation>
    <scope>NUCLEOTIDE SEQUENCE [LARGE SCALE GENOMIC DNA]</scope>
</reference>
<keyword evidence="6" id="KW-0238">DNA-binding</keyword>
<evidence type="ECO:0000256" key="2">
    <source>
        <dbReference type="ARBA" id="ARBA00022723"/>
    </source>
</evidence>
<dbReference type="PANTHER" id="PTHR24379:SF121">
    <property type="entry name" value="C2H2-TYPE DOMAIN-CONTAINING PROTEIN"/>
    <property type="match status" value="1"/>
</dbReference>
<dbReference type="InterPro" id="IPR013087">
    <property type="entry name" value="Znf_C2H2_type"/>
</dbReference>
<dbReference type="PROSITE" id="PS50157">
    <property type="entry name" value="ZINC_FINGER_C2H2_2"/>
    <property type="match status" value="4"/>
</dbReference>
<evidence type="ECO:0000256" key="5">
    <source>
        <dbReference type="ARBA" id="ARBA00022833"/>
    </source>
</evidence>
<evidence type="ECO:0000256" key="7">
    <source>
        <dbReference type="ARBA" id="ARBA00023242"/>
    </source>
</evidence>
<organism evidence="10 11">
    <name type="scientific">Cinara cedri</name>
    <dbReference type="NCBI Taxonomy" id="506608"/>
    <lineage>
        <taxon>Eukaryota</taxon>
        <taxon>Metazoa</taxon>
        <taxon>Ecdysozoa</taxon>
        <taxon>Arthropoda</taxon>
        <taxon>Hexapoda</taxon>
        <taxon>Insecta</taxon>
        <taxon>Pterygota</taxon>
        <taxon>Neoptera</taxon>
        <taxon>Paraneoptera</taxon>
        <taxon>Hemiptera</taxon>
        <taxon>Sternorrhyncha</taxon>
        <taxon>Aphidomorpha</taxon>
        <taxon>Aphidoidea</taxon>
        <taxon>Aphididae</taxon>
        <taxon>Lachninae</taxon>
        <taxon>Cinara</taxon>
    </lineage>
</organism>
<dbReference type="OrthoDB" id="6077919at2759"/>
<name>A0A5E4MEX8_9HEMI</name>
<dbReference type="GO" id="GO:0005634">
    <property type="term" value="C:nucleus"/>
    <property type="evidence" value="ECO:0007669"/>
    <property type="project" value="UniProtKB-SubCell"/>
</dbReference>
<feature type="domain" description="C2H2-type" evidence="9">
    <location>
        <begin position="79"/>
        <end position="106"/>
    </location>
</feature>
<dbReference type="GO" id="GO:0003677">
    <property type="term" value="F:DNA binding"/>
    <property type="evidence" value="ECO:0007669"/>
    <property type="project" value="UniProtKB-KW"/>
</dbReference>
<dbReference type="InterPro" id="IPR036236">
    <property type="entry name" value="Znf_C2H2_sf"/>
</dbReference>
<sequence>MGVVTVVERMTSVSTTTLVVPTVQDTTKDSKSDRDGNVITEDSYDARLENPKYCNVCQLPFLYESWYKTHLASHKVGAHKCNYCPKIFNRKDSLIRHNQIHTGLPDIYKCKECDKAFTYKSSLHDHEKYSHETTNIGCTLCKKAFKNNKTLKYHINNVHTLLAPYKCPTCNMTFAAPYQKYRHRKKLNH</sequence>
<evidence type="ECO:0000256" key="6">
    <source>
        <dbReference type="ARBA" id="ARBA00023125"/>
    </source>
</evidence>
<dbReference type="AlphaFoldDB" id="A0A5E4MEX8"/>
<evidence type="ECO:0000256" key="3">
    <source>
        <dbReference type="ARBA" id="ARBA00022737"/>
    </source>
</evidence>
<gene>
    <name evidence="10" type="ORF">CINCED_3A014879</name>
</gene>
<evidence type="ECO:0000313" key="11">
    <source>
        <dbReference type="Proteomes" id="UP000325440"/>
    </source>
</evidence>
<keyword evidence="4 8" id="KW-0863">Zinc-finger</keyword>
<dbReference type="FunFam" id="3.30.160.60:FF:000045">
    <property type="entry name" value="ZFP69 zinc finger protein B"/>
    <property type="match status" value="1"/>
</dbReference>
<keyword evidence="7" id="KW-0539">Nucleus</keyword>
<keyword evidence="5" id="KW-0862">Zinc</keyword>
<keyword evidence="2" id="KW-0479">Metal-binding</keyword>
<keyword evidence="3" id="KW-0677">Repeat</keyword>
<evidence type="ECO:0000313" key="10">
    <source>
        <dbReference type="EMBL" id="VVC30051.1"/>
    </source>
</evidence>
<evidence type="ECO:0000256" key="4">
    <source>
        <dbReference type="ARBA" id="ARBA00022771"/>
    </source>
</evidence>
<dbReference type="Pfam" id="PF00096">
    <property type="entry name" value="zf-C2H2"/>
    <property type="match status" value="3"/>
</dbReference>
<feature type="domain" description="C2H2-type" evidence="9">
    <location>
        <begin position="165"/>
        <end position="189"/>
    </location>
</feature>
<dbReference type="FunFam" id="3.30.160.60:FF:000065">
    <property type="entry name" value="B-cell CLL/lymphoma 6, member B"/>
    <property type="match status" value="1"/>
</dbReference>
<dbReference type="PANTHER" id="PTHR24379">
    <property type="entry name" value="KRAB AND ZINC FINGER DOMAIN-CONTAINING"/>
    <property type="match status" value="1"/>
</dbReference>
<accession>A0A5E4MEX8</accession>
<dbReference type="Proteomes" id="UP000325440">
    <property type="component" value="Unassembled WGS sequence"/>
</dbReference>
<evidence type="ECO:0000256" key="1">
    <source>
        <dbReference type="ARBA" id="ARBA00004123"/>
    </source>
</evidence>
<dbReference type="PROSITE" id="PS00028">
    <property type="entry name" value="ZINC_FINGER_C2H2_1"/>
    <property type="match status" value="4"/>
</dbReference>
<keyword evidence="11" id="KW-1185">Reference proteome</keyword>
<comment type="subcellular location">
    <subcellularLocation>
        <location evidence="1">Nucleus</location>
    </subcellularLocation>
</comment>
<evidence type="ECO:0000259" key="9">
    <source>
        <dbReference type="PROSITE" id="PS50157"/>
    </source>
</evidence>
<proteinExistence type="predicted"/>
<protein>
    <submittedName>
        <fullName evidence="10">Zinc finger C2H2-type</fullName>
    </submittedName>
</protein>
<dbReference type="SMART" id="SM00355">
    <property type="entry name" value="ZnF_C2H2"/>
    <property type="match status" value="5"/>
</dbReference>
<dbReference type="Gene3D" id="3.30.160.60">
    <property type="entry name" value="Classic Zinc Finger"/>
    <property type="match status" value="3"/>
</dbReference>
<evidence type="ECO:0000256" key="8">
    <source>
        <dbReference type="PROSITE-ProRule" id="PRU00042"/>
    </source>
</evidence>
<dbReference type="GO" id="GO:0008270">
    <property type="term" value="F:zinc ion binding"/>
    <property type="evidence" value="ECO:0007669"/>
    <property type="project" value="UniProtKB-KW"/>
</dbReference>
<feature type="domain" description="C2H2-type" evidence="9">
    <location>
        <begin position="136"/>
        <end position="164"/>
    </location>
</feature>
<dbReference type="EMBL" id="CABPRJ010000503">
    <property type="protein sequence ID" value="VVC30051.1"/>
    <property type="molecule type" value="Genomic_DNA"/>
</dbReference>